<dbReference type="PANTHER" id="PTHR47326:SF1">
    <property type="entry name" value="HTH PSQ-TYPE DOMAIN-CONTAINING PROTEIN"/>
    <property type="match status" value="1"/>
</dbReference>
<dbReference type="AlphaFoldDB" id="A0AAV1MA59"/>
<evidence type="ECO:0000313" key="5">
    <source>
        <dbReference type="Proteomes" id="UP001314205"/>
    </source>
</evidence>
<organism evidence="4 5">
    <name type="scientific">Parnassius mnemosyne</name>
    <name type="common">clouded apollo</name>
    <dbReference type="NCBI Taxonomy" id="213953"/>
    <lineage>
        <taxon>Eukaryota</taxon>
        <taxon>Metazoa</taxon>
        <taxon>Ecdysozoa</taxon>
        <taxon>Arthropoda</taxon>
        <taxon>Hexapoda</taxon>
        <taxon>Insecta</taxon>
        <taxon>Pterygota</taxon>
        <taxon>Neoptera</taxon>
        <taxon>Endopterygota</taxon>
        <taxon>Lepidoptera</taxon>
        <taxon>Glossata</taxon>
        <taxon>Ditrysia</taxon>
        <taxon>Papilionoidea</taxon>
        <taxon>Papilionidae</taxon>
        <taxon>Parnassiinae</taxon>
        <taxon>Parnassini</taxon>
        <taxon>Parnassius</taxon>
        <taxon>Driopa</taxon>
    </lineage>
</organism>
<dbReference type="InterPro" id="IPR009057">
    <property type="entry name" value="Homeodomain-like_sf"/>
</dbReference>
<reference evidence="4 5" key="1">
    <citation type="submission" date="2023-11" db="EMBL/GenBank/DDBJ databases">
        <authorList>
            <person name="Hedman E."/>
            <person name="Englund M."/>
            <person name="Stromberg M."/>
            <person name="Nyberg Akerstrom W."/>
            <person name="Nylinder S."/>
            <person name="Jareborg N."/>
            <person name="Kallberg Y."/>
            <person name="Kronander E."/>
        </authorList>
    </citation>
    <scope>NUCLEOTIDE SEQUENCE [LARGE SCALE GENOMIC DNA]</scope>
</reference>
<evidence type="ECO:0000313" key="4">
    <source>
        <dbReference type="EMBL" id="CAK1604586.1"/>
    </source>
</evidence>
<evidence type="ECO:0000256" key="1">
    <source>
        <dbReference type="ARBA" id="ARBA00004123"/>
    </source>
</evidence>
<evidence type="ECO:0000256" key="2">
    <source>
        <dbReference type="SAM" id="MobiDB-lite"/>
    </source>
</evidence>
<comment type="caution">
    <text evidence="4">The sequence shown here is derived from an EMBL/GenBank/DDBJ whole genome shotgun (WGS) entry which is preliminary data.</text>
</comment>
<sequence length="181" mass="20379">MSQWTGEQRAFAIEAYFKANDSCAIARRRFCSRYNIRRLRDAPSENLIRLWVRRFRKTSSAANNPRPGSSRTSRTDDNIELVANSLRDNPRQSVRKRAAALGLPKTIVHEILKKDLKLHPFKIQIVQALKVAQVAGSNSLVGAAKKHAVSPGIVPDRDSISDEHIDTSIHARLVRTAFRTV</sequence>
<dbReference type="GO" id="GO:0005634">
    <property type="term" value="C:nucleus"/>
    <property type="evidence" value="ECO:0007669"/>
    <property type="project" value="UniProtKB-SubCell"/>
</dbReference>
<feature type="domain" description="DUF4817" evidence="3">
    <location>
        <begin position="5"/>
        <end position="58"/>
    </location>
</feature>
<gene>
    <name evidence="4" type="ORF">PARMNEM_LOCUS22785</name>
</gene>
<name>A0AAV1MA59_9NEOP</name>
<dbReference type="PANTHER" id="PTHR47326">
    <property type="entry name" value="TRANSPOSABLE ELEMENT TC3 TRANSPOSASE-LIKE PROTEIN"/>
    <property type="match status" value="1"/>
</dbReference>
<accession>A0AAV1MA59</accession>
<keyword evidence="5" id="KW-1185">Reference proteome</keyword>
<feature type="region of interest" description="Disordered" evidence="2">
    <location>
        <begin position="59"/>
        <end position="78"/>
    </location>
</feature>
<dbReference type="Proteomes" id="UP001314205">
    <property type="component" value="Unassembled WGS sequence"/>
</dbReference>
<proteinExistence type="predicted"/>
<comment type="subcellular location">
    <subcellularLocation>
        <location evidence="1">Nucleus</location>
    </subcellularLocation>
</comment>
<dbReference type="EMBL" id="CAVLGL010000159">
    <property type="protein sequence ID" value="CAK1604586.1"/>
    <property type="molecule type" value="Genomic_DNA"/>
</dbReference>
<dbReference type="InterPro" id="IPR032135">
    <property type="entry name" value="DUF4817"/>
</dbReference>
<feature type="compositionally biased region" description="Polar residues" evidence="2">
    <location>
        <begin position="59"/>
        <end position="72"/>
    </location>
</feature>
<protein>
    <recommendedName>
        <fullName evidence="3">DUF4817 domain-containing protein</fullName>
    </recommendedName>
</protein>
<dbReference type="SUPFAM" id="SSF46689">
    <property type="entry name" value="Homeodomain-like"/>
    <property type="match status" value="1"/>
</dbReference>
<evidence type="ECO:0000259" key="3">
    <source>
        <dbReference type="Pfam" id="PF16087"/>
    </source>
</evidence>
<dbReference type="Pfam" id="PF16087">
    <property type="entry name" value="DUF4817"/>
    <property type="match status" value="1"/>
</dbReference>